<dbReference type="PANTHER" id="PTHR21483">
    <property type="entry name" value="RNA POLYMERASE II-ASSOCIATED PROTEIN 1"/>
    <property type="match status" value="1"/>
</dbReference>
<evidence type="ECO:0008006" key="7">
    <source>
        <dbReference type="Google" id="ProtNLM"/>
    </source>
</evidence>
<organism evidence="5 6">
    <name type="scientific">Stereocaulon virgatum</name>
    <dbReference type="NCBI Taxonomy" id="373712"/>
    <lineage>
        <taxon>Eukaryota</taxon>
        <taxon>Fungi</taxon>
        <taxon>Dikarya</taxon>
        <taxon>Ascomycota</taxon>
        <taxon>Pezizomycotina</taxon>
        <taxon>Lecanoromycetes</taxon>
        <taxon>OSLEUM clade</taxon>
        <taxon>Lecanoromycetidae</taxon>
        <taxon>Lecanorales</taxon>
        <taxon>Lecanorineae</taxon>
        <taxon>Stereocaulaceae</taxon>
        <taxon>Stereocaulon</taxon>
    </lineage>
</organism>
<dbReference type="Pfam" id="PF08621">
    <property type="entry name" value="RPAP1_N"/>
    <property type="match status" value="1"/>
</dbReference>
<evidence type="ECO:0000256" key="1">
    <source>
        <dbReference type="ARBA" id="ARBA00009953"/>
    </source>
</evidence>
<feature type="compositionally biased region" description="Basic and acidic residues" evidence="2">
    <location>
        <begin position="194"/>
        <end position="205"/>
    </location>
</feature>
<protein>
    <recommendedName>
        <fullName evidence="7">Transcription factor Rba50</fullName>
    </recommendedName>
</protein>
<accession>A0ABR4AIN4</accession>
<comment type="similarity">
    <text evidence="1">Belongs to the RPAP1 family.</text>
</comment>
<dbReference type="InterPro" id="IPR013930">
    <property type="entry name" value="RPAP1_N"/>
</dbReference>
<dbReference type="Proteomes" id="UP001590950">
    <property type="component" value="Unassembled WGS sequence"/>
</dbReference>
<evidence type="ECO:0000259" key="4">
    <source>
        <dbReference type="Pfam" id="PF08621"/>
    </source>
</evidence>
<dbReference type="EMBL" id="JBEFKJ010000006">
    <property type="protein sequence ID" value="KAL2045637.1"/>
    <property type="molecule type" value="Genomic_DNA"/>
</dbReference>
<proteinExistence type="inferred from homology"/>
<feature type="region of interest" description="Disordered" evidence="2">
    <location>
        <begin position="163"/>
        <end position="255"/>
    </location>
</feature>
<dbReference type="InterPro" id="IPR013929">
    <property type="entry name" value="RPAP1_C"/>
</dbReference>
<sequence>MVTHGQRFKIDLDSEEESSHVLPSPSTQASDLNVGLLRDIKERVSASTGNPPSPPRMKGSETGFPAHKIRTETSRFKRKREAPSPDTGLLSQNLASSSSGNVPLGDGHMTGTELGNNDKIIDRENKQRLAQMSEEEIEEARQELMSGLSPSLIEKLLKKANIDDDQEESDSQMFEETLRASQAPVKKVTFGDMDSSRPKTKEKHNPPGNFSPDDAPLQPPTDLRPATSHEPLPPVPDIHFPQPPKPPALDPSDPGFLSALHSNYFPSLPADPSTLAWMTPVDPTTEAASAYSPSQQSLTPSALRFDFRGHLLPPRLSSQISITKGLHHHGHAPSSAGYTVPELSHLARSTYPSQRCIAYQTLGRILYRLGRGDFGLEGDDLCEGLWQLMDEGKVLENLVMAAGRGEGGNRTVWVTATDAVWLWRKGGGRKWQGR</sequence>
<evidence type="ECO:0000256" key="2">
    <source>
        <dbReference type="SAM" id="MobiDB-lite"/>
    </source>
</evidence>
<gene>
    <name evidence="5" type="ORF">N7G274_002065</name>
</gene>
<comment type="caution">
    <text evidence="5">The sequence shown here is derived from an EMBL/GenBank/DDBJ whole genome shotgun (WGS) entry which is preliminary data.</text>
</comment>
<name>A0ABR4AIN4_9LECA</name>
<feature type="domain" description="RPAP1 C-terminal" evidence="3">
    <location>
        <begin position="303"/>
        <end position="369"/>
    </location>
</feature>
<evidence type="ECO:0000313" key="6">
    <source>
        <dbReference type="Proteomes" id="UP001590950"/>
    </source>
</evidence>
<evidence type="ECO:0000313" key="5">
    <source>
        <dbReference type="EMBL" id="KAL2045637.1"/>
    </source>
</evidence>
<feature type="region of interest" description="Disordered" evidence="2">
    <location>
        <begin position="1"/>
        <end position="120"/>
    </location>
</feature>
<reference evidence="5 6" key="1">
    <citation type="submission" date="2024-09" db="EMBL/GenBank/DDBJ databases">
        <title>Rethinking Asexuality: The Enigmatic Case of Functional Sexual Genes in Lepraria (Stereocaulaceae).</title>
        <authorList>
            <person name="Doellman M."/>
            <person name="Sun Y."/>
            <person name="Barcenas-Pena A."/>
            <person name="Lumbsch H.T."/>
            <person name="Grewe F."/>
        </authorList>
    </citation>
    <scope>NUCLEOTIDE SEQUENCE [LARGE SCALE GENOMIC DNA]</scope>
    <source>
        <strain evidence="5 6">Mercado 3170</strain>
    </source>
</reference>
<feature type="compositionally biased region" description="Polar residues" evidence="2">
    <location>
        <begin position="89"/>
        <end position="101"/>
    </location>
</feature>
<dbReference type="PANTHER" id="PTHR21483:SF18">
    <property type="entry name" value="RNA POLYMERASE II-ASSOCIATED PROTEIN 1"/>
    <property type="match status" value="1"/>
</dbReference>
<feature type="domain" description="RPAP1 N-terminal" evidence="4">
    <location>
        <begin position="121"/>
        <end position="163"/>
    </location>
</feature>
<keyword evidence="6" id="KW-1185">Reference proteome</keyword>
<dbReference type="InterPro" id="IPR039913">
    <property type="entry name" value="RPAP1/Rba50"/>
</dbReference>
<dbReference type="Pfam" id="PF08620">
    <property type="entry name" value="RPAP1_C"/>
    <property type="match status" value="1"/>
</dbReference>
<evidence type="ECO:0000259" key="3">
    <source>
        <dbReference type="Pfam" id="PF08620"/>
    </source>
</evidence>
<feature type="compositionally biased region" description="Pro residues" evidence="2">
    <location>
        <begin position="231"/>
        <end position="249"/>
    </location>
</feature>